<dbReference type="AlphaFoldDB" id="X1QLI1"/>
<sequence length="71" mass="7393">GIIGLDLYLNNQGAAAITVSINGQPPITVAAGAVYAISSTKFWLIQVVAAVNYDLQLSGIRYSTLKAKGLV</sequence>
<organism evidence="1">
    <name type="scientific">marine sediment metagenome</name>
    <dbReference type="NCBI Taxonomy" id="412755"/>
    <lineage>
        <taxon>unclassified sequences</taxon>
        <taxon>metagenomes</taxon>
        <taxon>ecological metagenomes</taxon>
    </lineage>
</organism>
<reference evidence="1" key="1">
    <citation type="journal article" date="2014" name="Front. Microbiol.">
        <title>High frequency of phylogenetically diverse reductive dehalogenase-homologous genes in deep subseafloor sedimentary metagenomes.</title>
        <authorList>
            <person name="Kawai M."/>
            <person name="Futagami T."/>
            <person name="Toyoda A."/>
            <person name="Takaki Y."/>
            <person name="Nishi S."/>
            <person name="Hori S."/>
            <person name="Arai W."/>
            <person name="Tsubouchi T."/>
            <person name="Morono Y."/>
            <person name="Uchiyama I."/>
            <person name="Ito T."/>
            <person name="Fujiyama A."/>
            <person name="Inagaki F."/>
            <person name="Takami H."/>
        </authorList>
    </citation>
    <scope>NUCLEOTIDE SEQUENCE</scope>
    <source>
        <strain evidence="1">Expedition CK06-06</strain>
    </source>
</reference>
<feature type="non-terminal residue" evidence="1">
    <location>
        <position position="1"/>
    </location>
</feature>
<evidence type="ECO:0000313" key="1">
    <source>
        <dbReference type="EMBL" id="GAI51860.1"/>
    </source>
</evidence>
<comment type="caution">
    <text evidence="1">The sequence shown here is derived from an EMBL/GenBank/DDBJ whole genome shotgun (WGS) entry which is preliminary data.</text>
</comment>
<protein>
    <submittedName>
        <fullName evidence="1">Uncharacterized protein</fullName>
    </submittedName>
</protein>
<dbReference type="EMBL" id="BARV01036237">
    <property type="protein sequence ID" value="GAI51860.1"/>
    <property type="molecule type" value="Genomic_DNA"/>
</dbReference>
<accession>X1QLI1</accession>
<gene>
    <name evidence="1" type="ORF">S06H3_56346</name>
</gene>
<proteinExistence type="predicted"/>
<name>X1QLI1_9ZZZZ</name>